<proteinExistence type="predicted"/>
<dbReference type="AlphaFoldDB" id="A0AAD9JCR1"/>
<feature type="region of interest" description="Disordered" evidence="6">
    <location>
        <begin position="106"/>
        <end position="158"/>
    </location>
</feature>
<dbReference type="Proteomes" id="UP001208570">
    <property type="component" value="Unassembled WGS sequence"/>
</dbReference>
<dbReference type="Pfam" id="PF00010">
    <property type="entry name" value="HLH"/>
    <property type="match status" value="1"/>
</dbReference>
<evidence type="ECO:0000256" key="2">
    <source>
        <dbReference type="ARBA" id="ARBA00023015"/>
    </source>
</evidence>
<organism evidence="8 9">
    <name type="scientific">Paralvinella palmiformis</name>
    <dbReference type="NCBI Taxonomy" id="53620"/>
    <lineage>
        <taxon>Eukaryota</taxon>
        <taxon>Metazoa</taxon>
        <taxon>Spiralia</taxon>
        <taxon>Lophotrochozoa</taxon>
        <taxon>Annelida</taxon>
        <taxon>Polychaeta</taxon>
        <taxon>Sedentaria</taxon>
        <taxon>Canalipalpata</taxon>
        <taxon>Terebellida</taxon>
        <taxon>Terebelliformia</taxon>
        <taxon>Alvinellidae</taxon>
        <taxon>Paralvinella</taxon>
    </lineage>
</organism>
<name>A0AAD9JCR1_9ANNE</name>
<dbReference type="PANTHER" id="PTHR23349">
    <property type="entry name" value="BASIC HELIX-LOOP-HELIX TRANSCRIPTION FACTOR, TWIST"/>
    <property type="match status" value="1"/>
</dbReference>
<evidence type="ECO:0000256" key="3">
    <source>
        <dbReference type="ARBA" id="ARBA00023125"/>
    </source>
</evidence>
<evidence type="ECO:0000256" key="6">
    <source>
        <dbReference type="SAM" id="MobiDB-lite"/>
    </source>
</evidence>
<feature type="compositionally biased region" description="Polar residues" evidence="6">
    <location>
        <begin position="136"/>
        <end position="148"/>
    </location>
</feature>
<dbReference type="GO" id="GO:0046983">
    <property type="term" value="F:protein dimerization activity"/>
    <property type="evidence" value="ECO:0007669"/>
    <property type="project" value="InterPro"/>
</dbReference>
<reference evidence="8" key="1">
    <citation type="journal article" date="2023" name="Mol. Biol. Evol.">
        <title>Third-Generation Sequencing Reveals the Adaptive Role of the Epigenome in Three Deep-Sea Polychaetes.</title>
        <authorList>
            <person name="Perez M."/>
            <person name="Aroh O."/>
            <person name="Sun Y."/>
            <person name="Lan Y."/>
            <person name="Juniper S.K."/>
            <person name="Young C.R."/>
            <person name="Angers B."/>
            <person name="Qian P.Y."/>
        </authorList>
    </citation>
    <scope>NUCLEOTIDE SEQUENCE</scope>
    <source>
        <strain evidence="8">P08H-3</strain>
    </source>
</reference>
<dbReference type="InterPro" id="IPR036638">
    <property type="entry name" value="HLH_DNA-bd_sf"/>
</dbReference>
<dbReference type="SMART" id="SM00353">
    <property type="entry name" value="HLH"/>
    <property type="match status" value="1"/>
</dbReference>
<gene>
    <name evidence="8" type="ORF">LSH36_413g02071</name>
</gene>
<keyword evidence="9" id="KW-1185">Reference proteome</keyword>
<dbReference type="GO" id="GO:0000981">
    <property type="term" value="F:DNA-binding transcription factor activity, RNA polymerase II-specific"/>
    <property type="evidence" value="ECO:0007669"/>
    <property type="project" value="TreeGrafter"/>
</dbReference>
<evidence type="ECO:0000313" key="8">
    <source>
        <dbReference type="EMBL" id="KAK2150298.1"/>
    </source>
</evidence>
<dbReference type="EMBL" id="JAODUP010000413">
    <property type="protein sequence ID" value="KAK2150298.1"/>
    <property type="molecule type" value="Genomic_DNA"/>
</dbReference>
<evidence type="ECO:0000256" key="4">
    <source>
        <dbReference type="ARBA" id="ARBA00023163"/>
    </source>
</evidence>
<comment type="caution">
    <text evidence="8">The sequence shown here is derived from an EMBL/GenBank/DDBJ whole genome shotgun (WGS) entry which is preliminary data.</text>
</comment>
<evidence type="ECO:0000259" key="7">
    <source>
        <dbReference type="PROSITE" id="PS50888"/>
    </source>
</evidence>
<dbReference type="InterPro" id="IPR050283">
    <property type="entry name" value="E-box_TF_Regulators"/>
</dbReference>
<dbReference type="Gene3D" id="4.10.280.10">
    <property type="entry name" value="Helix-loop-helix DNA-binding domain"/>
    <property type="match status" value="1"/>
</dbReference>
<dbReference type="InterPro" id="IPR011598">
    <property type="entry name" value="bHLH_dom"/>
</dbReference>
<evidence type="ECO:0000256" key="1">
    <source>
        <dbReference type="ARBA" id="ARBA00004123"/>
    </source>
</evidence>
<evidence type="ECO:0000313" key="9">
    <source>
        <dbReference type="Proteomes" id="UP001208570"/>
    </source>
</evidence>
<comment type="subcellular location">
    <subcellularLocation>
        <location evidence="1">Nucleus</location>
    </subcellularLocation>
</comment>
<feature type="domain" description="BHLH" evidence="7">
    <location>
        <begin position="192"/>
        <end position="244"/>
    </location>
</feature>
<evidence type="ECO:0000256" key="5">
    <source>
        <dbReference type="ARBA" id="ARBA00023242"/>
    </source>
</evidence>
<dbReference type="FunFam" id="4.10.280.10:FF:000010">
    <property type="entry name" value="Scleraxis bHLH transcription factor"/>
    <property type="match status" value="1"/>
</dbReference>
<keyword evidence="3" id="KW-0238">DNA-binding</keyword>
<dbReference type="GO" id="GO:0005634">
    <property type="term" value="C:nucleus"/>
    <property type="evidence" value="ECO:0007669"/>
    <property type="project" value="UniProtKB-SubCell"/>
</dbReference>
<keyword evidence="4" id="KW-0804">Transcription</keyword>
<protein>
    <recommendedName>
        <fullName evidence="7">BHLH domain-containing protein</fullName>
    </recommendedName>
</protein>
<keyword evidence="2" id="KW-0805">Transcription regulation</keyword>
<feature type="region of interest" description="Disordered" evidence="6">
    <location>
        <begin position="171"/>
        <end position="192"/>
    </location>
</feature>
<dbReference type="GO" id="GO:0000977">
    <property type="term" value="F:RNA polymerase II transcription regulatory region sequence-specific DNA binding"/>
    <property type="evidence" value="ECO:0007669"/>
    <property type="project" value="TreeGrafter"/>
</dbReference>
<dbReference type="SUPFAM" id="SSF47459">
    <property type="entry name" value="HLH, helix-loop-helix DNA-binding domain"/>
    <property type="match status" value="1"/>
</dbReference>
<sequence length="361" mass="40254">MRWLVLMRQVRRTPPLSTGTNDPEEGGACLDRQVSDWWLDTSMPFLVVCLHLVGGRFGLIALRSPINKRVSIRVPEAVNVTSGSLNVSSSRDQVLSLRGPASLECKQDKEPCREQISFPNEHPTSTKTDPNRRNRLQSCNTRPTSKQRSWSRREAAVRNVPNVEPGFVKLAAMGRRRKDQQASGSDEETDSKMRYGANARERDRMRVLSKAFGKLKTTLPWVPPDTKLSKLDTLRLATCYIAHLRQILSDENDPPTKPGQITCFNNNNNLSPIGSRRCGADPISGYGTGCDVSVMSSHLRGDSKQPKETGYIHPLNLTWPYSFSSKHNPNAGDAQKLLTSENGNNRLGDVTQMQMTTQPLS</sequence>
<dbReference type="PANTHER" id="PTHR23349:SF72">
    <property type="entry name" value="HLH54F"/>
    <property type="match status" value="1"/>
</dbReference>
<dbReference type="PROSITE" id="PS50888">
    <property type="entry name" value="BHLH"/>
    <property type="match status" value="1"/>
</dbReference>
<dbReference type="CDD" id="cd11423">
    <property type="entry name" value="bHLH_TS_musculin_like"/>
    <property type="match status" value="1"/>
</dbReference>
<accession>A0AAD9JCR1</accession>
<keyword evidence="5" id="KW-0539">Nucleus</keyword>
<dbReference type="GO" id="GO:0032502">
    <property type="term" value="P:developmental process"/>
    <property type="evidence" value="ECO:0007669"/>
    <property type="project" value="TreeGrafter"/>
</dbReference>